<feature type="compositionally biased region" description="Basic residues" evidence="2">
    <location>
        <begin position="110"/>
        <end position="121"/>
    </location>
</feature>
<dbReference type="RefSeq" id="WP_123918557.1">
    <property type="nucleotide sequence ID" value="NZ_RKRA01000001.1"/>
</dbReference>
<keyword evidence="5" id="KW-1185">Reference proteome</keyword>
<dbReference type="EMBL" id="RKRA01000001">
    <property type="protein sequence ID" value="RPF28382.1"/>
    <property type="molecule type" value="Genomic_DNA"/>
</dbReference>
<name>A0A3N4ZSB8_9MICO</name>
<dbReference type="Proteomes" id="UP000280726">
    <property type="component" value="Unassembled WGS sequence"/>
</dbReference>
<comment type="similarity">
    <text evidence="1">Belongs to the prokaryotic/mitochondrial release factor family.</text>
</comment>
<evidence type="ECO:0000259" key="3">
    <source>
        <dbReference type="Pfam" id="PF00472"/>
    </source>
</evidence>
<evidence type="ECO:0000256" key="1">
    <source>
        <dbReference type="ARBA" id="ARBA00010835"/>
    </source>
</evidence>
<dbReference type="GO" id="GO:0072344">
    <property type="term" value="P:rescue of stalled ribosome"/>
    <property type="evidence" value="ECO:0007669"/>
    <property type="project" value="TreeGrafter"/>
</dbReference>
<dbReference type="OrthoDB" id="9815709at2"/>
<dbReference type="Pfam" id="PF00472">
    <property type="entry name" value="RF-1"/>
    <property type="match status" value="1"/>
</dbReference>
<dbReference type="GO" id="GO:0004045">
    <property type="term" value="F:peptidyl-tRNA hydrolase activity"/>
    <property type="evidence" value="ECO:0007669"/>
    <property type="project" value="TreeGrafter"/>
</dbReference>
<sequence length="141" mass="15537">MPDPLRVTAAVVLDPADLAWRFSRAGGPGGQGVNTADSRVELSFDVARSAALSPAQRDRVRAVLASRLVGDVLTVVASEHRSQLQNRRAAQERLLALLRDALAPPPPPRRASRPSRGVRRRRAEDKQRRSATKELRRRPPD</sequence>
<dbReference type="Gene3D" id="3.30.160.20">
    <property type="match status" value="1"/>
</dbReference>
<dbReference type="NCBIfam" id="NF006718">
    <property type="entry name" value="PRK09256.1"/>
    <property type="match status" value="1"/>
</dbReference>
<evidence type="ECO:0000256" key="2">
    <source>
        <dbReference type="SAM" id="MobiDB-lite"/>
    </source>
</evidence>
<evidence type="ECO:0000313" key="5">
    <source>
        <dbReference type="Proteomes" id="UP000280726"/>
    </source>
</evidence>
<feature type="region of interest" description="Disordered" evidence="2">
    <location>
        <begin position="98"/>
        <end position="141"/>
    </location>
</feature>
<dbReference type="GO" id="GO:0043022">
    <property type="term" value="F:ribosome binding"/>
    <property type="evidence" value="ECO:0007669"/>
    <property type="project" value="TreeGrafter"/>
</dbReference>
<dbReference type="InterPro" id="IPR000352">
    <property type="entry name" value="Pep_chain_release_fac_I"/>
</dbReference>
<dbReference type="AlphaFoldDB" id="A0A3N4ZSB8"/>
<accession>A0A3N4ZSB8</accession>
<dbReference type="PANTHER" id="PTHR47814:SF1">
    <property type="entry name" value="PEPTIDYL-TRNA HYDROLASE ARFB"/>
    <property type="match status" value="1"/>
</dbReference>
<evidence type="ECO:0000313" key="4">
    <source>
        <dbReference type="EMBL" id="RPF28382.1"/>
    </source>
</evidence>
<protein>
    <submittedName>
        <fullName evidence="4">Ribosome-associated protein</fullName>
    </submittedName>
</protein>
<dbReference type="InterPro" id="IPR045853">
    <property type="entry name" value="Pep_chain_release_fac_I_sf"/>
</dbReference>
<reference evidence="4 5" key="1">
    <citation type="submission" date="2018-11" db="EMBL/GenBank/DDBJ databases">
        <title>Sequencing the genomes of 1000 actinobacteria strains.</title>
        <authorList>
            <person name="Klenk H.-P."/>
        </authorList>
    </citation>
    <scope>NUCLEOTIDE SEQUENCE [LARGE SCALE GENOMIC DNA]</scope>
    <source>
        <strain evidence="4 5">DSM 14418</strain>
    </source>
</reference>
<proteinExistence type="inferred from homology"/>
<dbReference type="GO" id="GO:0003747">
    <property type="term" value="F:translation release factor activity"/>
    <property type="evidence" value="ECO:0007669"/>
    <property type="project" value="InterPro"/>
</dbReference>
<gene>
    <name evidence="4" type="ORF">EDD32_2908</name>
</gene>
<dbReference type="PANTHER" id="PTHR47814">
    <property type="entry name" value="PEPTIDYL-TRNA HYDROLASE ARFB"/>
    <property type="match status" value="1"/>
</dbReference>
<feature type="compositionally biased region" description="Basic and acidic residues" evidence="2">
    <location>
        <begin position="122"/>
        <end position="141"/>
    </location>
</feature>
<dbReference type="SUPFAM" id="SSF75620">
    <property type="entry name" value="Release factor"/>
    <property type="match status" value="1"/>
</dbReference>
<organism evidence="4 5">
    <name type="scientific">Georgenia muralis</name>
    <dbReference type="NCBI Taxonomy" id="154117"/>
    <lineage>
        <taxon>Bacteria</taxon>
        <taxon>Bacillati</taxon>
        <taxon>Actinomycetota</taxon>
        <taxon>Actinomycetes</taxon>
        <taxon>Micrococcales</taxon>
        <taxon>Bogoriellaceae</taxon>
        <taxon>Georgenia</taxon>
    </lineage>
</organism>
<feature type="domain" description="Prokaryotic-type class I peptide chain release factors" evidence="3">
    <location>
        <begin position="11"/>
        <end position="134"/>
    </location>
</feature>
<comment type="caution">
    <text evidence="4">The sequence shown here is derived from an EMBL/GenBank/DDBJ whole genome shotgun (WGS) entry which is preliminary data.</text>
</comment>